<proteinExistence type="predicted"/>
<dbReference type="PROSITE" id="PS51257">
    <property type="entry name" value="PROKAR_LIPOPROTEIN"/>
    <property type="match status" value="1"/>
</dbReference>
<organism evidence="2 3">
    <name type="scientific">Vibrio caribbeanicus ATCC BAA-2122</name>
    <dbReference type="NCBI Taxonomy" id="796620"/>
    <lineage>
        <taxon>Bacteria</taxon>
        <taxon>Pseudomonadati</taxon>
        <taxon>Pseudomonadota</taxon>
        <taxon>Gammaproteobacteria</taxon>
        <taxon>Vibrionales</taxon>
        <taxon>Vibrionaceae</taxon>
        <taxon>Vibrio</taxon>
    </lineage>
</organism>
<dbReference type="STRING" id="796620.VIBC2010_06139"/>
<feature type="signal peptide" evidence="1">
    <location>
        <begin position="1"/>
        <end position="18"/>
    </location>
</feature>
<gene>
    <name evidence="2" type="ORF">VIBC2010_06139</name>
</gene>
<name>E3BGX5_9VIBR</name>
<feature type="chain" id="PRO_5003166672" description="Lipoprotein" evidence="1">
    <location>
        <begin position="19"/>
        <end position="159"/>
    </location>
</feature>
<dbReference type="Proteomes" id="UP000002943">
    <property type="component" value="Unassembled WGS sequence"/>
</dbReference>
<evidence type="ECO:0000313" key="2">
    <source>
        <dbReference type="EMBL" id="EFP97694.1"/>
    </source>
</evidence>
<dbReference type="eggNOG" id="ENOG5031MXU">
    <property type="taxonomic scope" value="Bacteria"/>
</dbReference>
<evidence type="ECO:0000313" key="3">
    <source>
        <dbReference type="Proteomes" id="UP000002943"/>
    </source>
</evidence>
<protein>
    <recommendedName>
        <fullName evidence="4">Lipoprotein</fullName>
    </recommendedName>
</protein>
<dbReference type="OrthoDB" id="6266206at2"/>
<keyword evidence="3" id="KW-1185">Reference proteome</keyword>
<evidence type="ECO:0008006" key="4">
    <source>
        <dbReference type="Google" id="ProtNLM"/>
    </source>
</evidence>
<dbReference type="EMBL" id="AEIU01000051">
    <property type="protein sequence ID" value="EFP97694.1"/>
    <property type="molecule type" value="Genomic_DNA"/>
</dbReference>
<dbReference type="RefSeq" id="WP_009600219.1">
    <property type="nucleotide sequence ID" value="NZ_AEIU01000051.1"/>
</dbReference>
<sequence length="159" mass="18279">MKKLLLTTLLASSLLGCATERYFGGNGVEALVYKEHHSFSFVIKNKTETERELRRLVAKIESTDNEATYVIDYKKISSKRMLENIFAQYPAHVADPKRAVYRHANSLPNDLRVRVTLRLMKTQQCLPAQIEVESRQPDCFLESTRLKQVSYKSKLVGEQ</sequence>
<evidence type="ECO:0000256" key="1">
    <source>
        <dbReference type="SAM" id="SignalP"/>
    </source>
</evidence>
<comment type="caution">
    <text evidence="2">The sequence shown here is derived from an EMBL/GenBank/DDBJ whole genome shotgun (WGS) entry which is preliminary data.</text>
</comment>
<accession>E3BGX5</accession>
<keyword evidence="1" id="KW-0732">Signal</keyword>
<reference evidence="2 3" key="1">
    <citation type="journal article" date="2012" name="Int. J. Syst. Evol. Microbiol.">
        <title>Vibrio caribbeanicus sp. nov., isolated from the marine sponge Scleritoderma cyanea.</title>
        <authorList>
            <person name="Hoffmann M."/>
            <person name="Monday S.R."/>
            <person name="Allard M.W."/>
            <person name="Strain E.A."/>
            <person name="Whittaker P."/>
            <person name="Naum M."/>
            <person name="McCarthy P.J."/>
            <person name="Lopez J.V."/>
            <person name="Fischer M."/>
            <person name="Brown E.W."/>
        </authorList>
    </citation>
    <scope>NUCLEOTIDE SEQUENCE [LARGE SCALE GENOMIC DNA]</scope>
    <source>
        <strain evidence="2 3">ATCC BAA-2122</strain>
    </source>
</reference>
<dbReference type="AlphaFoldDB" id="E3BGX5"/>